<evidence type="ECO:0000256" key="1">
    <source>
        <dbReference type="ARBA" id="ARBA00004141"/>
    </source>
</evidence>
<keyword evidence="6" id="KW-0564">Palmitate</keyword>
<feature type="transmembrane region" description="Helical" evidence="10">
    <location>
        <begin position="53"/>
        <end position="79"/>
    </location>
</feature>
<feature type="non-terminal residue" evidence="12">
    <location>
        <position position="1"/>
    </location>
</feature>
<feature type="transmembrane region" description="Helical" evidence="10">
    <location>
        <begin position="245"/>
        <end position="267"/>
    </location>
</feature>
<keyword evidence="13" id="KW-1185">Reference proteome</keyword>
<dbReference type="PROSITE" id="PS50216">
    <property type="entry name" value="DHHC"/>
    <property type="match status" value="1"/>
</dbReference>
<comment type="caution">
    <text evidence="12">The sequence shown here is derived from an EMBL/GenBank/DDBJ whole genome shotgun (WGS) entry which is preliminary data.</text>
</comment>
<comment type="subcellular location">
    <subcellularLocation>
        <location evidence="1">Membrane</location>
        <topology evidence="1">Multi-pass membrane protein</topology>
    </subcellularLocation>
</comment>
<comment type="catalytic activity">
    <reaction evidence="9 10">
        <text>L-cysteinyl-[protein] + hexadecanoyl-CoA = S-hexadecanoyl-L-cysteinyl-[protein] + CoA</text>
        <dbReference type="Rhea" id="RHEA:36683"/>
        <dbReference type="Rhea" id="RHEA-COMP:10131"/>
        <dbReference type="Rhea" id="RHEA-COMP:11032"/>
        <dbReference type="ChEBI" id="CHEBI:29950"/>
        <dbReference type="ChEBI" id="CHEBI:57287"/>
        <dbReference type="ChEBI" id="CHEBI:57379"/>
        <dbReference type="ChEBI" id="CHEBI:74151"/>
        <dbReference type="EC" id="2.3.1.225"/>
    </reaction>
</comment>
<dbReference type="InterPro" id="IPR039859">
    <property type="entry name" value="PFA4/ZDH16/20/ERF2-like"/>
</dbReference>
<keyword evidence="3 10" id="KW-0812">Transmembrane</keyword>
<keyword evidence="5 10" id="KW-0472">Membrane</keyword>
<dbReference type="GO" id="GO:0016020">
    <property type="term" value="C:membrane"/>
    <property type="evidence" value="ECO:0007669"/>
    <property type="project" value="UniProtKB-SubCell"/>
</dbReference>
<evidence type="ECO:0000313" key="13">
    <source>
        <dbReference type="Proteomes" id="UP001221757"/>
    </source>
</evidence>
<dbReference type="AlphaFoldDB" id="A0AAD7DMT4"/>
<proteinExistence type="inferred from homology"/>
<dbReference type="EC" id="2.3.1.225" evidence="10"/>
<evidence type="ECO:0000256" key="9">
    <source>
        <dbReference type="ARBA" id="ARBA00048048"/>
    </source>
</evidence>
<evidence type="ECO:0000256" key="4">
    <source>
        <dbReference type="ARBA" id="ARBA00022989"/>
    </source>
</evidence>
<comment type="domain">
    <text evidence="10">The DHHC domain is required for palmitoyltransferase activity.</text>
</comment>
<evidence type="ECO:0000259" key="11">
    <source>
        <dbReference type="Pfam" id="PF01529"/>
    </source>
</evidence>
<evidence type="ECO:0000256" key="7">
    <source>
        <dbReference type="ARBA" id="ARBA00023288"/>
    </source>
</evidence>
<accession>A0AAD7DMT4</accession>
<feature type="transmembrane region" description="Helical" evidence="10">
    <location>
        <begin position="20"/>
        <end position="47"/>
    </location>
</feature>
<dbReference type="Pfam" id="PF01529">
    <property type="entry name" value="DHHC"/>
    <property type="match status" value="1"/>
</dbReference>
<name>A0AAD7DMT4_MYCRO</name>
<keyword evidence="7" id="KW-0449">Lipoprotein</keyword>
<evidence type="ECO:0000256" key="6">
    <source>
        <dbReference type="ARBA" id="ARBA00023139"/>
    </source>
</evidence>
<dbReference type="InterPro" id="IPR001594">
    <property type="entry name" value="Palmitoyltrfase_DHHC"/>
</dbReference>
<evidence type="ECO:0000256" key="8">
    <source>
        <dbReference type="ARBA" id="ARBA00023315"/>
    </source>
</evidence>
<dbReference type="EMBL" id="JARKIE010000039">
    <property type="protein sequence ID" value="KAJ7695058.1"/>
    <property type="molecule type" value="Genomic_DNA"/>
</dbReference>
<feature type="transmembrane region" description="Helical" evidence="10">
    <location>
        <begin position="156"/>
        <end position="178"/>
    </location>
</feature>
<keyword evidence="2 10" id="KW-0808">Transferase</keyword>
<evidence type="ECO:0000313" key="12">
    <source>
        <dbReference type="EMBL" id="KAJ7695058.1"/>
    </source>
</evidence>
<evidence type="ECO:0000256" key="5">
    <source>
        <dbReference type="ARBA" id="ARBA00023136"/>
    </source>
</evidence>
<gene>
    <name evidence="12" type="ORF">B0H17DRAFT_440455</name>
</gene>
<feature type="domain" description="Palmitoyltransferase DHHC" evidence="11">
    <location>
        <begin position="110"/>
        <end position="281"/>
    </location>
</feature>
<reference evidence="12" key="1">
    <citation type="submission" date="2023-03" db="EMBL/GenBank/DDBJ databases">
        <title>Massive genome expansion in bonnet fungi (Mycena s.s.) driven by repeated elements and novel gene families across ecological guilds.</title>
        <authorList>
            <consortium name="Lawrence Berkeley National Laboratory"/>
            <person name="Harder C.B."/>
            <person name="Miyauchi S."/>
            <person name="Viragh M."/>
            <person name="Kuo A."/>
            <person name="Thoen E."/>
            <person name="Andreopoulos B."/>
            <person name="Lu D."/>
            <person name="Skrede I."/>
            <person name="Drula E."/>
            <person name="Henrissat B."/>
            <person name="Morin E."/>
            <person name="Kohler A."/>
            <person name="Barry K."/>
            <person name="LaButti K."/>
            <person name="Morin E."/>
            <person name="Salamov A."/>
            <person name="Lipzen A."/>
            <person name="Mereny Z."/>
            <person name="Hegedus B."/>
            <person name="Baldrian P."/>
            <person name="Stursova M."/>
            <person name="Weitz H."/>
            <person name="Taylor A."/>
            <person name="Grigoriev I.V."/>
            <person name="Nagy L.G."/>
            <person name="Martin F."/>
            <person name="Kauserud H."/>
        </authorList>
    </citation>
    <scope>NUCLEOTIDE SEQUENCE</scope>
    <source>
        <strain evidence="12">CBHHK067</strain>
    </source>
</reference>
<dbReference type="Proteomes" id="UP001221757">
    <property type="component" value="Unassembled WGS sequence"/>
</dbReference>
<organism evidence="12 13">
    <name type="scientific">Mycena rosella</name>
    <name type="common">Pink bonnet</name>
    <name type="synonym">Agaricus rosellus</name>
    <dbReference type="NCBI Taxonomy" id="1033263"/>
    <lineage>
        <taxon>Eukaryota</taxon>
        <taxon>Fungi</taxon>
        <taxon>Dikarya</taxon>
        <taxon>Basidiomycota</taxon>
        <taxon>Agaricomycotina</taxon>
        <taxon>Agaricomycetes</taxon>
        <taxon>Agaricomycetidae</taxon>
        <taxon>Agaricales</taxon>
        <taxon>Marasmiineae</taxon>
        <taxon>Mycenaceae</taxon>
        <taxon>Mycena</taxon>
    </lineage>
</organism>
<sequence length="370" mass="41805">MRRSTSGQKGRRGTRLVELFIQTFVLSIIAYSLHITSFEIACKWLIIYHGRKLIGGLYLIAVVFLISLLGIVYTSLLMGRETHNTPRYRLPEKDDLTEPYECANLDGDLATCLKCSGAWKPPRSHHCSTCGVCRMDFDHHCPWVGNCVTRPRMKTFLSMLFLAPVACSVSLIPVYHILTRHMSLALRISQQNAWANQVWWNWYGSWIFFGGPFGRWIFGMALGFRILKAERRADLPLIEQPNLRLFAISAFGLLLSLFTLALGLWTIRDILRGMTTLDAIRSTRYPRYVYIPRNLSGDSAESVSSGNNVAAVLPGERLYDLGYRANLRDIFAGPTTINAMYVWPKLNPTVLDRMRKTMGNISTASTGAAI</sequence>
<comment type="similarity">
    <text evidence="10">Belongs to the DHHC palmitoyltransferase family.</text>
</comment>
<dbReference type="GO" id="GO:0019706">
    <property type="term" value="F:protein-cysteine S-palmitoyltransferase activity"/>
    <property type="evidence" value="ECO:0007669"/>
    <property type="project" value="UniProtKB-EC"/>
</dbReference>
<feature type="transmembrane region" description="Helical" evidence="10">
    <location>
        <begin position="198"/>
        <end position="224"/>
    </location>
</feature>
<protein>
    <recommendedName>
        <fullName evidence="10">Palmitoyltransferase</fullName>
        <ecNumber evidence="10">2.3.1.225</ecNumber>
    </recommendedName>
</protein>
<evidence type="ECO:0000256" key="2">
    <source>
        <dbReference type="ARBA" id="ARBA00022679"/>
    </source>
</evidence>
<keyword evidence="4 10" id="KW-1133">Transmembrane helix</keyword>
<evidence type="ECO:0000256" key="10">
    <source>
        <dbReference type="RuleBase" id="RU079119"/>
    </source>
</evidence>
<keyword evidence="8 10" id="KW-0012">Acyltransferase</keyword>
<dbReference type="PANTHER" id="PTHR12246">
    <property type="entry name" value="PALMITOYLTRANSFERASE ZDHHC16"/>
    <property type="match status" value="1"/>
</dbReference>
<evidence type="ECO:0000256" key="3">
    <source>
        <dbReference type="ARBA" id="ARBA00022692"/>
    </source>
</evidence>